<evidence type="ECO:0000256" key="3">
    <source>
        <dbReference type="ARBA" id="ARBA00019010"/>
    </source>
</evidence>
<sequence length="154" mass="17577">MVNLLSYSTAQTRRLGKVLGREILKTKHAKTALVLRLEGDLGSGKTTFLQGLAKGLGVAELVLSPTFIIMRKLKIRENSRSNPRQLANFYHFDCYRLSRSQEIEILDFKKIIADPRNVVALEWADRVAKTLPRNAIFIKFQFINKSTRLLEFGL</sequence>
<dbReference type="AlphaFoldDB" id="A0A1G2RBX6"/>
<evidence type="ECO:0000256" key="7">
    <source>
        <dbReference type="ARBA" id="ARBA00022741"/>
    </source>
</evidence>
<dbReference type="GO" id="GO:0005737">
    <property type="term" value="C:cytoplasm"/>
    <property type="evidence" value="ECO:0007669"/>
    <property type="project" value="UniProtKB-SubCell"/>
</dbReference>
<dbReference type="GO" id="GO:0002949">
    <property type="term" value="P:tRNA threonylcarbamoyladenosine modification"/>
    <property type="evidence" value="ECO:0007669"/>
    <property type="project" value="InterPro"/>
</dbReference>
<keyword evidence="9" id="KW-0460">Magnesium</keyword>
<dbReference type="PANTHER" id="PTHR33540:SF2">
    <property type="entry name" value="TRNA THREONYLCARBAMOYLADENOSINE BIOSYNTHESIS PROTEIN TSAE"/>
    <property type="match status" value="1"/>
</dbReference>
<dbReference type="Gene3D" id="3.40.50.300">
    <property type="entry name" value="P-loop containing nucleotide triphosphate hydrolases"/>
    <property type="match status" value="1"/>
</dbReference>
<dbReference type="NCBIfam" id="TIGR00150">
    <property type="entry name" value="T6A_YjeE"/>
    <property type="match status" value="1"/>
</dbReference>
<organism evidence="11 12">
    <name type="scientific">Candidatus Wildermuthbacteria bacterium RIFCSPHIGHO2_12_FULL_40_12</name>
    <dbReference type="NCBI Taxonomy" id="1802457"/>
    <lineage>
        <taxon>Bacteria</taxon>
        <taxon>Candidatus Wildermuthiibacteriota</taxon>
    </lineage>
</organism>
<evidence type="ECO:0000313" key="12">
    <source>
        <dbReference type="Proteomes" id="UP000177078"/>
    </source>
</evidence>
<evidence type="ECO:0000256" key="5">
    <source>
        <dbReference type="ARBA" id="ARBA00022694"/>
    </source>
</evidence>
<evidence type="ECO:0000256" key="9">
    <source>
        <dbReference type="ARBA" id="ARBA00022842"/>
    </source>
</evidence>
<keyword evidence="6" id="KW-0479">Metal-binding</keyword>
<evidence type="ECO:0000256" key="10">
    <source>
        <dbReference type="ARBA" id="ARBA00032441"/>
    </source>
</evidence>
<name>A0A1G2RBX6_9BACT</name>
<dbReference type="Proteomes" id="UP000177078">
    <property type="component" value="Unassembled WGS sequence"/>
</dbReference>
<evidence type="ECO:0000256" key="2">
    <source>
        <dbReference type="ARBA" id="ARBA00007599"/>
    </source>
</evidence>
<dbReference type="GO" id="GO:0016740">
    <property type="term" value="F:transferase activity"/>
    <property type="evidence" value="ECO:0007669"/>
    <property type="project" value="UniProtKB-KW"/>
</dbReference>
<comment type="similarity">
    <text evidence="2">Belongs to the TsaE family.</text>
</comment>
<reference evidence="11 12" key="1">
    <citation type="journal article" date="2016" name="Nat. Commun.">
        <title>Thousands of microbial genomes shed light on interconnected biogeochemical processes in an aquifer system.</title>
        <authorList>
            <person name="Anantharaman K."/>
            <person name="Brown C.T."/>
            <person name="Hug L.A."/>
            <person name="Sharon I."/>
            <person name="Castelle C.J."/>
            <person name="Probst A.J."/>
            <person name="Thomas B.C."/>
            <person name="Singh A."/>
            <person name="Wilkins M.J."/>
            <person name="Karaoz U."/>
            <person name="Brodie E.L."/>
            <person name="Williams K.H."/>
            <person name="Hubbard S.S."/>
            <person name="Banfield J.F."/>
        </authorList>
    </citation>
    <scope>NUCLEOTIDE SEQUENCE [LARGE SCALE GENOMIC DNA]</scope>
</reference>
<gene>
    <name evidence="11" type="ORF">A3F15_01800</name>
</gene>
<dbReference type="SUPFAM" id="SSF52540">
    <property type="entry name" value="P-loop containing nucleoside triphosphate hydrolases"/>
    <property type="match status" value="1"/>
</dbReference>
<keyword evidence="11" id="KW-0808">Transferase</keyword>
<evidence type="ECO:0000256" key="4">
    <source>
        <dbReference type="ARBA" id="ARBA00022490"/>
    </source>
</evidence>
<evidence type="ECO:0000256" key="6">
    <source>
        <dbReference type="ARBA" id="ARBA00022723"/>
    </source>
</evidence>
<dbReference type="EMBL" id="MHUC01000034">
    <property type="protein sequence ID" value="OHA70237.1"/>
    <property type="molecule type" value="Genomic_DNA"/>
</dbReference>
<keyword evidence="4" id="KW-0963">Cytoplasm</keyword>
<keyword evidence="7" id="KW-0547">Nucleotide-binding</keyword>
<dbReference type="InterPro" id="IPR027417">
    <property type="entry name" value="P-loop_NTPase"/>
</dbReference>
<keyword evidence="5" id="KW-0819">tRNA processing</keyword>
<dbReference type="GO" id="GO:0005524">
    <property type="term" value="F:ATP binding"/>
    <property type="evidence" value="ECO:0007669"/>
    <property type="project" value="UniProtKB-KW"/>
</dbReference>
<comment type="subcellular location">
    <subcellularLocation>
        <location evidence="1">Cytoplasm</location>
    </subcellularLocation>
</comment>
<dbReference type="PANTHER" id="PTHR33540">
    <property type="entry name" value="TRNA THREONYLCARBAMOYLADENOSINE BIOSYNTHESIS PROTEIN TSAE"/>
    <property type="match status" value="1"/>
</dbReference>
<dbReference type="Pfam" id="PF02367">
    <property type="entry name" value="TsaE"/>
    <property type="match status" value="1"/>
</dbReference>
<comment type="caution">
    <text evidence="11">The sequence shown here is derived from an EMBL/GenBank/DDBJ whole genome shotgun (WGS) entry which is preliminary data.</text>
</comment>
<dbReference type="GO" id="GO:0046872">
    <property type="term" value="F:metal ion binding"/>
    <property type="evidence" value="ECO:0007669"/>
    <property type="project" value="UniProtKB-KW"/>
</dbReference>
<evidence type="ECO:0000313" key="11">
    <source>
        <dbReference type="EMBL" id="OHA70237.1"/>
    </source>
</evidence>
<dbReference type="STRING" id="1802457.A3F15_01800"/>
<evidence type="ECO:0000256" key="8">
    <source>
        <dbReference type="ARBA" id="ARBA00022840"/>
    </source>
</evidence>
<protein>
    <recommendedName>
        <fullName evidence="3">tRNA threonylcarbamoyladenosine biosynthesis protein TsaE</fullName>
    </recommendedName>
    <alternativeName>
        <fullName evidence="10">t(6)A37 threonylcarbamoyladenosine biosynthesis protein TsaE</fullName>
    </alternativeName>
</protein>
<evidence type="ECO:0000256" key="1">
    <source>
        <dbReference type="ARBA" id="ARBA00004496"/>
    </source>
</evidence>
<proteinExistence type="inferred from homology"/>
<keyword evidence="8" id="KW-0067">ATP-binding</keyword>
<accession>A0A1G2RBX6</accession>
<dbReference type="InterPro" id="IPR003442">
    <property type="entry name" value="T6A_TsaE"/>
</dbReference>